<reference evidence="2" key="1">
    <citation type="journal article" date="2019" name="Int. J. Syst. Evol. Microbiol.">
        <title>The Global Catalogue of Microorganisms (GCM) 10K type strain sequencing project: providing services to taxonomists for standard genome sequencing and annotation.</title>
        <authorList>
            <consortium name="The Broad Institute Genomics Platform"/>
            <consortium name="The Broad Institute Genome Sequencing Center for Infectious Disease"/>
            <person name="Wu L."/>
            <person name="Ma J."/>
        </authorList>
    </citation>
    <scope>NUCLEOTIDE SEQUENCE [LARGE SCALE GENOMIC DNA]</scope>
    <source>
        <strain evidence="2">CGMCC 1.16226</strain>
    </source>
</reference>
<dbReference type="RefSeq" id="WP_379018786.1">
    <property type="nucleotide sequence ID" value="NZ_JBHUGY010000020.1"/>
</dbReference>
<dbReference type="Proteomes" id="UP001597349">
    <property type="component" value="Unassembled WGS sequence"/>
</dbReference>
<dbReference type="InterPro" id="IPR036086">
    <property type="entry name" value="ParB/Sulfiredoxin_sf"/>
</dbReference>
<evidence type="ECO:0008006" key="3">
    <source>
        <dbReference type="Google" id="ProtNLM"/>
    </source>
</evidence>
<gene>
    <name evidence="1" type="ORF">ACFSQT_12100</name>
</gene>
<proteinExistence type="predicted"/>
<evidence type="ECO:0000313" key="1">
    <source>
        <dbReference type="EMBL" id="MFD2053800.1"/>
    </source>
</evidence>
<sequence>MPDVSLRIEHLVLDTDNPRITHAAGQQEALQKVVRDQKTKLVRLAESIVEHGLSPIEKMMVLEVTEKPKRYIALEGNRRVAALKLLANPAAMTGLVIPAAMQKAIERLASVFDKSKVEPFIAHETASREEGRYWIQLRHNGEDEGRGVVAWKPIVAARYRDKEPAIQALDMVLEHGGFTEDETEAIRSKFNLTTLRRVVEDKTALGHLGLSVKDGELRTTLAASELIKPLRKVVRDIAAKAVNSRTFNKSADIVKYVQGFDKSDRADTSKKVSERSVEGLQKSEFAVKTAKPAARRSKLPTERPNVVPKSCSLNVTDNRVSEIYEELRTLKLADARNAIAVLMRVFLELSVDHFIETNGGSLQHTDAKSGKKHWKSLDKKLAEVVASLVKIGVPVAHFAEVTRAVNVKTSPLHMDLLHRYVHDRFATPSPQDLTAAWNNVQPLFEKIWP</sequence>
<evidence type="ECO:0000313" key="2">
    <source>
        <dbReference type="Proteomes" id="UP001597349"/>
    </source>
</evidence>
<protein>
    <recommendedName>
        <fullName evidence="3">ParB/Sulfiredoxin domain-containing protein</fullName>
    </recommendedName>
</protein>
<organism evidence="1 2">
    <name type="scientific">Mesorhizobium calcicola</name>
    <dbReference type="NCBI Taxonomy" id="1300310"/>
    <lineage>
        <taxon>Bacteria</taxon>
        <taxon>Pseudomonadati</taxon>
        <taxon>Pseudomonadota</taxon>
        <taxon>Alphaproteobacteria</taxon>
        <taxon>Hyphomicrobiales</taxon>
        <taxon>Phyllobacteriaceae</taxon>
        <taxon>Mesorhizobium</taxon>
    </lineage>
</organism>
<dbReference type="SUPFAM" id="SSF110849">
    <property type="entry name" value="ParB/Sulfiredoxin"/>
    <property type="match status" value="1"/>
</dbReference>
<keyword evidence="2" id="KW-1185">Reference proteome</keyword>
<accession>A0ABW4WBH2</accession>
<name>A0ABW4WBH2_9HYPH</name>
<dbReference type="EMBL" id="JBHUGY010000020">
    <property type="protein sequence ID" value="MFD2053800.1"/>
    <property type="molecule type" value="Genomic_DNA"/>
</dbReference>
<comment type="caution">
    <text evidence="1">The sequence shown here is derived from an EMBL/GenBank/DDBJ whole genome shotgun (WGS) entry which is preliminary data.</text>
</comment>